<feature type="domain" description="HTH rpiR-type" evidence="1">
    <location>
        <begin position="8"/>
        <end position="84"/>
    </location>
</feature>
<dbReference type="Proteomes" id="UP000515928">
    <property type="component" value="Chromosome"/>
</dbReference>
<evidence type="ECO:0000313" key="2">
    <source>
        <dbReference type="EMBL" id="QNN61759.1"/>
    </source>
</evidence>
<dbReference type="InterPro" id="IPR047640">
    <property type="entry name" value="RpiR-like"/>
</dbReference>
<evidence type="ECO:0000313" key="3">
    <source>
        <dbReference type="Proteomes" id="UP000515928"/>
    </source>
</evidence>
<dbReference type="Gene3D" id="3.40.50.10490">
    <property type="entry name" value="Glucose-6-phosphate isomerase like protein, domain 1"/>
    <property type="match status" value="1"/>
</dbReference>
<dbReference type="GO" id="GO:0097367">
    <property type="term" value="F:carbohydrate derivative binding"/>
    <property type="evidence" value="ECO:0007669"/>
    <property type="project" value="InterPro"/>
</dbReference>
<dbReference type="KEGG" id="eio:H9L01_05220"/>
<accession>A0A7G9S1N4</accession>
<dbReference type="GO" id="GO:0003677">
    <property type="term" value="F:DNA binding"/>
    <property type="evidence" value="ECO:0007669"/>
    <property type="project" value="InterPro"/>
</dbReference>
<dbReference type="InterPro" id="IPR000281">
    <property type="entry name" value="HTH_RpiR"/>
</dbReference>
<protein>
    <submittedName>
        <fullName evidence="2">MurR/RpiR family transcriptional regulator</fullName>
    </submittedName>
</protein>
<dbReference type="EMBL" id="CP060715">
    <property type="protein sequence ID" value="QNN61759.1"/>
    <property type="molecule type" value="Genomic_DNA"/>
</dbReference>
<dbReference type="GO" id="GO:1901135">
    <property type="term" value="P:carbohydrate derivative metabolic process"/>
    <property type="evidence" value="ECO:0007669"/>
    <property type="project" value="InterPro"/>
</dbReference>
<dbReference type="Pfam" id="PF01418">
    <property type="entry name" value="HTH_6"/>
    <property type="match status" value="1"/>
</dbReference>
<gene>
    <name evidence="2" type="ORF">H9L01_05220</name>
</gene>
<keyword evidence="3" id="KW-1185">Reference proteome</keyword>
<sequence>MILNRFGLLYSLFSILNQKNQSDADYIIAKYLLENYENMGDLNIYDVADSCYVSRYTVRRFCQAIGFENFSDLKKQFTKYDDAYEKYLMIYQHDDFNSYFMQEVNDTAKAINAIDDSLIEDIASKINDSSEVVFLTSSIGATAVAQFQQGMIFANKVIQVVGDHFENHHLLNSLDEDDLLIVLSGSAGIAKSIVPQLKQYKVKTVLMTMNEDVDDLSEYDHIYSLRNVSTDDALSVVHIKYGFMFFLDRLLSYYISEYSEKGNM</sequence>
<dbReference type="AlphaFoldDB" id="A0A7G9S1N4"/>
<dbReference type="PROSITE" id="PS51071">
    <property type="entry name" value="HTH_RPIR"/>
    <property type="match status" value="1"/>
</dbReference>
<dbReference type="InterPro" id="IPR009057">
    <property type="entry name" value="Homeodomain-like_sf"/>
</dbReference>
<dbReference type="SUPFAM" id="SSF53697">
    <property type="entry name" value="SIS domain"/>
    <property type="match status" value="1"/>
</dbReference>
<name>A0A7G9S1N4_9FIRM</name>
<reference evidence="2 3" key="1">
    <citation type="submission" date="2020-08" db="EMBL/GenBank/DDBJ databases">
        <title>Genome sequence of Erysipelothrix inopinata DSM 15511T.</title>
        <authorList>
            <person name="Hyun D.-W."/>
            <person name="Bae J.-W."/>
        </authorList>
    </citation>
    <scope>NUCLEOTIDE SEQUENCE [LARGE SCALE GENOMIC DNA]</scope>
    <source>
        <strain evidence="2 3">DSM 15511</strain>
    </source>
</reference>
<dbReference type="PANTHER" id="PTHR30514:SF1">
    <property type="entry name" value="HTH-TYPE TRANSCRIPTIONAL REGULATOR HEXR-RELATED"/>
    <property type="match status" value="1"/>
</dbReference>
<evidence type="ECO:0000259" key="1">
    <source>
        <dbReference type="PROSITE" id="PS51071"/>
    </source>
</evidence>
<dbReference type="Gene3D" id="1.10.10.10">
    <property type="entry name" value="Winged helix-like DNA-binding domain superfamily/Winged helix DNA-binding domain"/>
    <property type="match status" value="1"/>
</dbReference>
<dbReference type="RefSeq" id="WP_187534952.1">
    <property type="nucleotide sequence ID" value="NZ_CBCSHU010000012.1"/>
</dbReference>
<proteinExistence type="predicted"/>
<dbReference type="PANTHER" id="PTHR30514">
    <property type="entry name" value="GLUCOKINASE"/>
    <property type="match status" value="1"/>
</dbReference>
<dbReference type="InterPro" id="IPR036388">
    <property type="entry name" value="WH-like_DNA-bd_sf"/>
</dbReference>
<dbReference type="InterPro" id="IPR046348">
    <property type="entry name" value="SIS_dom_sf"/>
</dbReference>
<organism evidence="2 3">
    <name type="scientific">Erysipelothrix inopinata</name>
    <dbReference type="NCBI Taxonomy" id="225084"/>
    <lineage>
        <taxon>Bacteria</taxon>
        <taxon>Bacillati</taxon>
        <taxon>Bacillota</taxon>
        <taxon>Erysipelotrichia</taxon>
        <taxon>Erysipelotrichales</taxon>
        <taxon>Erysipelotrichaceae</taxon>
        <taxon>Erysipelothrix</taxon>
    </lineage>
</organism>
<dbReference type="SUPFAM" id="SSF46689">
    <property type="entry name" value="Homeodomain-like"/>
    <property type="match status" value="1"/>
</dbReference>
<dbReference type="GO" id="GO:0003700">
    <property type="term" value="F:DNA-binding transcription factor activity"/>
    <property type="evidence" value="ECO:0007669"/>
    <property type="project" value="InterPro"/>
</dbReference>